<dbReference type="Pfam" id="PF12675">
    <property type="entry name" value="DUF3795"/>
    <property type="match status" value="1"/>
</dbReference>
<name>A0A5D0M9Q7_9BACT</name>
<comment type="caution">
    <text evidence="1">The sequence shown here is derived from an EMBL/GenBank/DDBJ whole genome shotgun (WGS) entry which is preliminary data.</text>
</comment>
<dbReference type="InterPro" id="IPR024227">
    <property type="entry name" value="DUF3795"/>
</dbReference>
<dbReference type="EMBL" id="VSIX01000136">
    <property type="protein sequence ID" value="TYB30437.1"/>
    <property type="molecule type" value="Genomic_DNA"/>
</dbReference>
<proteinExistence type="predicted"/>
<dbReference type="AlphaFoldDB" id="A0A5D0M9Q7"/>
<organism evidence="1 2">
    <name type="scientific">Candidatus Mcinerneyibacterium aminivorans</name>
    <dbReference type="NCBI Taxonomy" id="2703815"/>
    <lineage>
        <taxon>Bacteria</taxon>
        <taxon>Candidatus Macinerneyibacteriota</taxon>
        <taxon>Candidatus Mcinerneyibacteria</taxon>
        <taxon>Candidatus Mcinerneyibacteriales</taxon>
        <taxon>Candidatus Mcinerneyibacteriaceae</taxon>
        <taxon>Candidatus Mcinerneyibacterium</taxon>
    </lineage>
</organism>
<accession>A0A5D0M9Q7</accession>
<sequence>MKLENIAYCGFNCSGCKIFINTKENNIEKLKKIKTTLEKINGEELTIEEIRCDGCKANNIYKYCETCNIRKCAINKNIKYCAICDYRNCKKIERAKSFNENIYKNLDNLKMKYNDFKSSNR</sequence>
<dbReference type="Proteomes" id="UP000324143">
    <property type="component" value="Unassembled WGS sequence"/>
</dbReference>
<evidence type="ECO:0000313" key="2">
    <source>
        <dbReference type="Proteomes" id="UP000324143"/>
    </source>
</evidence>
<keyword evidence="2" id="KW-1185">Reference proteome</keyword>
<evidence type="ECO:0000313" key="1">
    <source>
        <dbReference type="EMBL" id="TYB30437.1"/>
    </source>
</evidence>
<reference evidence="1" key="1">
    <citation type="submission" date="2019-08" db="EMBL/GenBank/DDBJ databases">
        <title>Genomic characterization of a novel candidate phylum (ARYD3) from a high temperature, high salinity tertiary oil reservoir in north central Oklahoma, USA.</title>
        <authorList>
            <person name="Youssef N.H."/>
            <person name="Yadav A."/>
            <person name="Elshahed M.S."/>
        </authorList>
    </citation>
    <scope>NUCLEOTIDE SEQUENCE [LARGE SCALE GENOMIC DNA]</scope>
    <source>
        <strain evidence="1">ARYD3</strain>
    </source>
</reference>
<protein>
    <submittedName>
        <fullName evidence="1">DUF3795 domain-containing protein</fullName>
    </submittedName>
</protein>
<gene>
    <name evidence="1" type="ORF">FXF47_09225</name>
</gene>